<keyword evidence="1" id="KW-0067">ATP-binding</keyword>
<reference evidence="1 2" key="2">
    <citation type="submission" date="2020-02" db="EMBL/GenBank/DDBJ databases">
        <title>Genome sequences of Thiorhodococcus mannitoliphagus and Thiorhodococcus minor, purple sulfur photosynthetic bacteria in the gammaproteobacterial family, Chromatiaceae.</title>
        <authorList>
            <person name="Aviles F.A."/>
            <person name="Meyer T.E."/>
            <person name="Kyndt J.A."/>
        </authorList>
    </citation>
    <scope>NUCLEOTIDE SEQUENCE [LARGE SCALE GENOMIC DNA]</scope>
    <source>
        <strain evidence="1 2">DSM 18266</strain>
    </source>
</reference>
<comment type="caution">
    <text evidence="1">The sequence shown here is derived from an EMBL/GenBank/DDBJ whole genome shotgun (WGS) entry which is preliminary data.</text>
</comment>
<evidence type="ECO:0000313" key="1">
    <source>
        <dbReference type="EMBL" id="NEX23363.1"/>
    </source>
</evidence>
<dbReference type="GO" id="GO:0005524">
    <property type="term" value="F:ATP binding"/>
    <property type="evidence" value="ECO:0007669"/>
    <property type="project" value="UniProtKB-KW"/>
</dbReference>
<dbReference type="Proteomes" id="UP000471640">
    <property type="component" value="Unassembled WGS sequence"/>
</dbReference>
<name>A0A6P1E2C2_9GAMM</name>
<gene>
    <name evidence="1" type="ORF">G3480_24230</name>
</gene>
<sequence>MPIKIKDGTFPTDRVRRSLDELPDTMDASTNPPDPNDLYVVLGHERALDPNSTLVVGDRGSGKSFWSAALNSPVSRALIHAQLPRLKLDRVETSWGFSVSTRNADHPSRRVLQRLQGSHAAEDIWRAVVLRQLTSRYDEELPSKNWADVVAYVADNPEREERLLSRIAGRLAADGKRHLVIFDALDRTGSDWKAIRALVRGLLQVCLDLKGQTGIQAKVFLRPDMWEDRTIWQFPDSSKLHHGRVILEWRRTDLYGLLWHWLCNHGDGAEIFRNWLQSKHHLSFTATEAGGEQVYPIPAKLRQDEDLQQAVLHDVATRYMGSNRRRGRTYTWLPNHLADAKGQVSPRSFLIAVRDAQRETQARGHGEVLHWEGIKRGVQSASSVRVQELREDYPWIQTVLEPLNGQTVPCQDEDIMQRWENAQTVQAIERDRTATLSPEPSGSGEIDDERFYLPPHALADRSSDTPEKALIQELQRIGVIRRVDDDRVDIPDLFRVAAAIGRRGGVRPIR</sequence>
<reference evidence="2" key="1">
    <citation type="journal article" date="2020" name="Microbiol. Resour. Announc.">
        <title>Draft Genome Sequences of Thiorhodococcus mannitoliphagus and Thiorhodococcus minor, Purple Sulfur Photosynthetic Bacteria in the Gammaproteobacterial Family Chromatiaceae.</title>
        <authorList>
            <person name="Aviles F.A."/>
            <person name="Meyer T.E."/>
            <person name="Kyndt J.A."/>
        </authorList>
    </citation>
    <scope>NUCLEOTIDE SEQUENCE [LARGE SCALE GENOMIC DNA]</scope>
    <source>
        <strain evidence="2">DSM 18266</strain>
    </source>
</reference>
<protein>
    <submittedName>
        <fullName evidence="1">ATP-binding protein</fullName>
    </submittedName>
</protein>
<dbReference type="AlphaFoldDB" id="A0A6P1E2C2"/>
<keyword evidence="1" id="KW-0547">Nucleotide-binding</keyword>
<dbReference type="RefSeq" id="WP_164656797.1">
    <property type="nucleotide sequence ID" value="NZ_JAAIJR010000192.1"/>
</dbReference>
<keyword evidence="2" id="KW-1185">Reference proteome</keyword>
<proteinExistence type="predicted"/>
<dbReference type="EMBL" id="JAAIJR010000192">
    <property type="protein sequence ID" value="NEX23363.1"/>
    <property type="molecule type" value="Genomic_DNA"/>
</dbReference>
<evidence type="ECO:0000313" key="2">
    <source>
        <dbReference type="Proteomes" id="UP000471640"/>
    </source>
</evidence>
<organism evidence="1 2">
    <name type="scientific">Thiorhodococcus mannitoliphagus</name>
    <dbReference type="NCBI Taxonomy" id="329406"/>
    <lineage>
        <taxon>Bacteria</taxon>
        <taxon>Pseudomonadati</taxon>
        <taxon>Pseudomonadota</taxon>
        <taxon>Gammaproteobacteria</taxon>
        <taxon>Chromatiales</taxon>
        <taxon>Chromatiaceae</taxon>
        <taxon>Thiorhodococcus</taxon>
    </lineage>
</organism>
<accession>A0A6P1E2C2</accession>